<keyword evidence="4" id="KW-1185">Reference proteome</keyword>
<feature type="chain" id="PRO_5023814120" evidence="1">
    <location>
        <begin position="19"/>
        <end position="359"/>
    </location>
</feature>
<dbReference type="PANTHER" id="PTHR33546">
    <property type="entry name" value="LARGE, MULTIFUNCTIONAL SECRETED PROTEIN-RELATED"/>
    <property type="match status" value="1"/>
</dbReference>
<feature type="signal peptide" evidence="1">
    <location>
        <begin position="1"/>
        <end position="18"/>
    </location>
</feature>
<dbReference type="InterPro" id="IPR011042">
    <property type="entry name" value="6-blade_b-propeller_TolB-like"/>
</dbReference>
<dbReference type="InterPro" id="IPR055557">
    <property type="entry name" value="DUF7133"/>
</dbReference>
<dbReference type="Pfam" id="PF23500">
    <property type="entry name" value="DUF7133"/>
    <property type="match status" value="1"/>
</dbReference>
<dbReference type="SUPFAM" id="SSF50952">
    <property type="entry name" value="Soluble quinoprotein glucose dehydrogenase"/>
    <property type="match status" value="1"/>
</dbReference>
<evidence type="ECO:0000256" key="1">
    <source>
        <dbReference type="SAM" id="SignalP"/>
    </source>
</evidence>
<dbReference type="RefSeq" id="WP_151138293.1">
    <property type="nucleotide sequence ID" value="NZ_CP043311.1"/>
</dbReference>
<gene>
    <name evidence="3" type="ORF">FXN65_26910</name>
</gene>
<evidence type="ECO:0000313" key="3">
    <source>
        <dbReference type="EMBL" id="QEY65512.1"/>
    </source>
</evidence>
<keyword evidence="1" id="KW-0732">Signal</keyword>
<evidence type="ECO:0000313" key="4">
    <source>
        <dbReference type="Proteomes" id="UP000327179"/>
    </source>
</evidence>
<name>A0A5J6QUT8_9GAMM</name>
<dbReference type="KEGG" id="plal:FXN65_26910"/>
<feature type="domain" description="DUF7133" evidence="2">
    <location>
        <begin position="22"/>
        <end position="351"/>
    </location>
</feature>
<evidence type="ECO:0000259" key="2">
    <source>
        <dbReference type="Pfam" id="PF23500"/>
    </source>
</evidence>
<accession>A0A5J6QUT8</accession>
<protein>
    <submittedName>
        <fullName evidence="3">Sorbosone dehydrogenase family protein</fullName>
    </submittedName>
</protein>
<proteinExistence type="predicted"/>
<dbReference type="Gene3D" id="2.120.10.30">
    <property type="entry name" value="TolB, C-terminal domain"/>
    <property type="match status" value="1"/>
</dbReference>
<dbReference type="Proteomes" id="UP000327179">
    <property type="component" value="Chromosome"/>
</dbReference>
<dbReference type="PANTHER" id="PTHR33546:SF1">
    <property type="entry name" value="LARGE, MULTIFUNCTIONAL SECRETED PROTEIN"/>
    <property type="match status" value="1"/>
</dbReference>
<organism evidence="3 4">
    <name type="scientific">Metapseudomonas lalkuanensis</name>
    <dbReference type="NCBI Taxonomy" id="2604832"/>
    <lineage>
        <taxon>Bacteria</taxon>
        <taxon>Pseudomonadati</taxon>
        <taxon>Pseudomonadota</taxon>
        <taxon>Gammaproteobacteria</taxon>
        <taxon>Pseudomonadales</taxon>
        <taxon>Pseudomonadaceae</taxon>
        <taxon>Metapseudomonas</taxon>
    </lineage>
</organism>
<dbReference type="EMBL" id="CP043311">
    <property type="protein sequence ID" value="QEY65512.1"/>
    <property type="molecule type" value="Genomic_DNA"/>
</dbReference>
<dbReference type="InterPro" id="IPR011041">
    <property type="entry name" value="Quinoprot_gluc/sorb_DH_b-prop"/>
</dbReference>
<reference evidence="3 4" key="1">
    <citation type="submission" date="2019-08" db="EMBL/GenBank/DDBJ databases">
        <title>Whole-genome Sequencing of e-waste polymer degrading bacterium Pseudomonas sp. strain PE08.</title>
        <authorList>
            <person name="Kirdat K."/>
            <person name="Debbarma P."/>
            <person name="Narawade N."/>
            <person name="Suyal D."/>
            <person name="Thorat V."/>
            <person name="Shouche Y."/>
            <person name="Goel R."/>
            <person name="Yadav A."/>
        </authorList>
    </citation>
    <scope>NUCLEOTIDE SEQUENCE [LARGE SCALE GENOMIC DNA]</scope>
    <source>
        <strain evidence="3 4">PE08</strain>
    </source>
</reference>
<dbReference type="AlphaFoldDB" id="A0A5J6QUT8"/>
<sequence>MCRLLMLALLLLSGVANAALPLERIRLPEGFRITLLSDQVPDAREMTWGERGTLFVGSNAAGAVYALDPVSGKVRTIASGLQLPVGVAYKGGDLYVSAVSRVLRLRDIESRLDSPPRPEVVLAGLPRETHHGWKFIAFGPDGKLYVPIGAPCNVCAEDPDLYAAIHRMNADGSGMELVARGVRNTVGFDWHPQTGELWFTDNGRDLMGDDVPDCELNRLEKVGQHFGFPYCHAGDVADPKFSQRPCSEFVAPVAKLGPHVAPLGVRFYTGEQFPAEYRNNLFIAEHGSWNRSEKIGYRIKRVELNPDGSLKRQRVFAEGWLEDGDVWGRPADVLVTPDGALLVSDDYAGAIYRIDYVGK</sequence>